<proteinExistence type="predicted"/>
<reference evidence="2" key="1">
    <citation type="journal article" date="2013" name="Extremophiles">
        <title>Proteinivorax tanatarense gen. nov., sp. nov., an anaerobic, haloalkaliphilic, proteolytic bacterium isolated from a decaying algal bloom, and proposal of Proteinivoraceae fam. nov.</title>
        <authorList>
            <person name="Kevbrin V."/>
            <person name="Boltyanskaya Y."/>
            <person name="Zhilina T."/>
            <person name="Kolganova T."/>
            <person name="Lavrentjeva E."/>
            <person name="Kuznetsov B."/>
        </authorList>
    </citation>
    <scope>NUCLEOTIDE SEQUENCE</scope>
    <source>
        <strain evidence="2">Z-910T</strain>
    </source>
</reference>
<feature type="transmembrane region" description="Helical" evidence="1">
    <location>
        <begin position="134"/>
        <end position="154"/>
    </location>
</feature>
<feature type="transmembrane region" description="Helical" evidence="1">
    <location>
        <begin position="111"/>
        <end position="127"/>
    </location>
</feature>
<sequence length="417" mass="44413">MKKLWSLDYIRVKENIKELVTLFYLVALLIIGIIIQPPAQFFDGLASILTTEGLLITDYMEVGGVGPTLANGAIVGLIGFALVKINRVPFNGPVLAAIFTMVGFGFFGKNIYSVLPIILGVFIYSRIRKESFKTFLLPALFGTALAPLVTQIIFGFGWGVLPGLMFGVLAGIIVPPMASHLLKTHNGYNIYNVGFTAGFVGLLFTSIFRSFGYDSQSVLYWGEDFNSISIIIFGTMFISMIVLGIILNKGKLRDYLEITKHPGTLATDFVALGGFGNSLMNMGIVGLIGLLYVLLVGGDLNGPTLGGLLTMVGFAAFGKHPKNITPIMLGVFLGCLMTTFEANEPGPLLAALFGTTLAPLAGQYGAAIGVLAGFVHLSIVTNVGVLHGGLNLYNNGFSGGFVAIIFVALLGAFKNNK</sequence>
<feature type="transmembrane region" description="Helical" evidence="1">
    <location>
        <begin position="228"/>
        <end position="248"/>
    </location>
</feature>
<feature type="transmembrane region" description="Helical" evidence="1">
    <location>
        <begin position="62"/>
        <end position="83"/>
    </location>
</feature>
<feature type="transmembrane region" description="Helical" evidence="1">
    <location>
        <begin position="300"/>
        <end position="317"/>
    </location>
</feature>
<evidence type="ECO:0000313" key="2">
    <source>
        <dbReference type="EMBL" id="XBX75599.1"/>
    </source>
</evidence>
<evidence type="ECO:0000256" key="1">
    <source>
        <dbReference type="SAM" id="Phobius"/>
    </source>
</evidence>
<feature type="transmembrane region" description="Helical" evidence="1">
    <location>
        <begin position="190"/>
        <end position="208"/>
    </location>
</feature>
<name>A0AAU7VND0_9FIRM</name>
<accession>A0AAU7VND0</accession>
<gene>
    <name evidence="2" type="ORF">PRVXT_000738</name>
</gene>
<feature type="transmembrane region" description="Helical" evidence="1">
    <location>
        <begin position="88"/>
        <end position="105"/>
    </location>
</feature>
<dbReference type="RefSeq" id="WP_350344342.1">
    <property type="nucleotide sequence ID" value="NZ_CP158367.1"/>
</dbReference>
<reference evidence="2" key="2">
    <citation type="submission" date="2024-06" db="EMBL/GenBank/DDBJ databases">
        <authorList>
            <person name="Petrova K.O."/>
            <person name="Toshchakov S.V."/>
            <person name="Boltjanskaja Y.V."/>
            <person name="Kevbrin V."/>
        </authorList>
    </citation>
    <scope>NUCLEOTIDE SEQUENCE</scope>
    <source>
        <strain evidence="2">Z-910T</strain>
    </source>
</reference>
<dbReference type="Pfam" id="PF07613">
    <property type="entry name" value="DUF1576"/>
    <property type="match status" value="2"/>
</dbReference>
<dbReference type="AlphaFoldDB" id="A0AAU7VND0"/>
<organism evidence="2">
    <name type="scientific">Proteinivorax tanatarense</name>
    <dbReference type="NCBI Taxonomy" id="1260629"/>
    <lineage>
        <taxon>Bacteria</taxon>
        <taxon>Bacillati</taxon>
        <taxon>Bacillota</taxon>
        <taxon>Clostridia</taxon>
        <taxon>Eubacteriales</taxon>
        <taxon>Proteinivoracaceae</taxon>
        <taxon>Proteinivorax</taxon>
    </lineage>
</organism>
<dbReference type="EMBL" id="CP158367">
    <property type="protein sequence ID" value="XBX75599.1"/>
    <property type="molecule type" value="Genomic_DNA"/>
</dbReference>
<feature type="transmembrane region" description="Helical" evidence="1">
    <location>
        <begin position="160"/>
        <end position="178"/>
    </location>
</feature>
<protein>
    <submittedName>
        <fullName evidence="2">DUF1576 domain-containing protein</fullName>
    </submittedName>
</protein>
<keyword evidence="1" id="KW-0812">Transmembrane</keyword>
<feature type="transmembrane region" description="Helical" evidence="1">
    <location>
        <begin position="21"/>
        <end position="42"/>
    </location>
</feature>
<feature type="transmembrane region" description="Helical" evidence="1">
    <location>
        <begin position="324"/>
        <end position="340"/>
    </location>
</feature>
<keyword evidence="1" id="KW-0472">Membrane</keyword>
<keyword evidence="1" id="KW-1133">Transmembrane helix</keyword>
<feature type="transmembrane region" description="Helical" evidence="1">
    <location>
        <begin position="392"/>
        <end position="413"/>
    </location>
</feature>
<feature type="transmembrane region" description="Helical" evidence="1">
    <location>
        <begin position="360"/>
        <end position="380"/>
    </location>
</feature>
<dbReference type="InterPro" id="IPR011470">
    <property type="entry name" value="DUF1576"/>
</dbReference>
<feature type="transmembrane region" description="Helical" evidence="1">
    <location>
        <begin position="269"/>
        <end position="294"/>
    </location>
</feature>